<dbReference type="AlphaFoldDB" id="A0A0G0ZG54"/>
<protein>
    <submittedName>
        <fullName evidence="1">Uncharacterized protein</fullName>
    </submittedName>
</protein>
<accession>A0A0G0ZG54</accession>
<evidence type="ECO:0000313" key="1">
    <source>
        <dbReference type="EMBL" id="KKS47649.1"/>
    </source>
</evidence>
<gene>
    <name evidence="1" type="ORF">UV11_C0014G0009</name>
</gene>
<dbReference type="EMBL" id="LCDF01000014">
    <property type="protein sequence ID" value="KKS47649.1"/>
    <property type="molecule type" value="Genomic_DNA"/>
</dbReference>
<name>A0A0G0ZG54_9BACT</name>
<proteinExistence type="predicted"/>
<comment type="caution">
    <text evidence="1">The sequence shown here is derived from an EMBL/GenBank/DDBJ whole genome shotgun (WGS) entry which is preliminary data.</text>
</comment>
<reference evidence="1" key="1">
    <citation type="journal article" date="2015" name="Nature">
        <title>rRNA introns, odd ribosomes, and small enigmatic genomes across a large radiation of phyla.</title>
        <authorList>
            <person name="Brown C.T."/>
            <person name="Hug L.A."/>
            <person name="Thomas B.C."/>
            <person name="Sharon I."/>
            <person name="Castelle C.J."/>
            <person name="Singh A."/>
            <person name="Wilkins M.J."/>
            <person name="Williams K.H."/>
            <person name="Banfield J.F."/>
        </authorList>
    </citation>
    <scope>NUCLEOTIDE SEQUENCE [LARGE SCALE GENOMIC DNA]</scope>
</reference>
<dbReference type="Proteomes" id="UP000034036">
    <property type="component" value="Unassembled WGS sequence"/>
</dbReference>
<organism evidence="1 2">
    <name type="scientific">Candidatus Giovannonibacteria bacterium GW2011_GWF2_42_19</name>
    <dbReference type="NCBI Taxonomy" id="1618659"/>
    <lineage>
        <taxon>Bacteria</taxon>
        <taxon>Candidatus Giovannoniibacteriota</taxon>
    </lineage>
</organism>
<sequence>MFLIIGVFLFLSGVTVAAEDIPYGEIYGKLEERLAGQKEVIIEVSGGAWLKLTSFKNSIIVSHFSGIRRLRAPVMIFKNDMVLLMVIRADDPEFKTLPQKTAQYLLEALGRRQREDSKLPFFITTFLSVLNNLQSNYIPRAYLDQMVDIVHCLRYA</sequence>
<dbReference type="STRING" id="1618659.UV11_C0014G0009"/>
<evidence type="ECO:0000313" key="2">
    <source>
        <dbReference type="Proteomes" id="UP000034036"/>
    </source>
</evidence>